<evidence type="ECO:0000259" key="5">
    <source>
        <dbReference type="PROSITE" id="PS50111"/>
    </source>
</evidence>
<dbReference type="SMART" id="SM00283">
    <property type="entry name" value="MA"/>
    <property type="match status" value="1"/>
</dbReference>
<dbReference type="OrthoDB" id="2542987at2"/>
<evidence type="ECO:0000256" key="1">
    <source>
        <dbReference type="ARBA" id="ARBA00023224"/>
    </source>
</evidence>
<dbReference type="PANTHER" id="PTHR32089:SF112">
    <property type="entry name" value="LYSOZYME-LIKE PROTEIN-RELATED"/>
    <property type="match status" value="1"/>
</dbReference>
<evidence type="ECO:0000256" key="3">
    <source>
        <dbReference type="SAM" id="Coils"/>
    </source>
</evidence>
<dbReference type="InterPro" id="IPR004089">
    <property type="entry name" value="MCPsignal_dom"/>
</dbReference>
<name>A0A1B1YG25_THEST</name>
<dbReference type="Gene3D" id="1.10.287.950">
    <property type="entry name" value="Methyl-accepting chemotaxis protein"/>
    <property type="match status" value="1"/>
</dbReference>
<keyword evidence="4" id="KW-0472">Membrane</keyword>
<evidence type="ECO:0000313" key="6">
    <source>
        <dbReference type="EMBL" id="ANW99690.1"/>
    </source>
</evidence>
<feature type="transmembrane region" description="Helical" evidence="4">
    <location>
        <begin position="139"/>
        <end position="160"/>
    </location>
</feature>
<dbReference type="GO" id="GO:0016020">
    <property type="term" value="C:membrane"/>
    <property type="evidence" value="ECO:0007669"/>
    <property type="project" value="InterPro"/>
</dbReference>
<reference evidence="6 7" key="1">
    <citation type="submission" date="2016-02" db="EMBL/GenBank/DDBJ databases">
        <title>Comparison of Clostridium stercorarium subspecies using comparative genomics and transcriptomics.</title>
        <authorList>
            <person name="Schellenberg J."/>
            <person name="Thallinger G."/>
            <person name="Levin D.B."/>
            <person name="Zhang X."/>
            <person name="Alvare G."/>
            <person name="Fristensky B."/>
            <person name="Sparling R."/>
        </authorList>
    </citation>
    <scope>NUCLEOTIDE SEQUENCE [LARGE SCALE GENOMIC DNA]</scope>
    <source>
        <strain evidence="6 7">DSM 2910</strain>
    </source>
</reference>
<dbReference type="Pfam" id="PF00015">
    <property type="entry name" value="MCPsignal"/>
    <property type="match status" value="1"/>
</dbReference>
<dbReference type="AlphaFoldDB" id="A0A1B1YG25"/>
<keyword evidence="4" id="KW-1133">Transmembrane helix</keyword>
<keyword evidence="4" id="KW-0812">Transmembrane</keyword>
<feature type="coiled-coil region" evidence="3">
    <location>
        <begin position="436"/>
        <end position="491"/>
    </location>
</feature>
<evidence type="ECO:0000256" key="2">
    <source>
        <dbReference type="PROSITE-ProRule" id="PRU00284"/>
    </source>
</evidence>
<accession>A0A1B1YG25</accession>
<gene>
    <name evidence="6" type="ORF">CSTERTH_11915</name>
</gene>
<dbReference type="PANTHER" id="PTHR32089">
    <property type="entry name" value="METHYL-ACCEPTING CHEMOTAXIS PROTEIN MCPB"/>
    <property type="match status" value="1"/>
</dbReference>
<feature type="domain" description="Methyl-accepting transducer" evidence="5">
    <location>
        <begin position="208"/>
        <end position="465"/>
    </location>
</feature>
<keyword evidence="1 2" id="KW-0807">Transducer</keyword>
<proteinExistence type="predicted"/>
<evidence type="ECO:0000256" key="4">
    <source>
        <dbReference type="SAM" id="Phobius"/>
    </source>
</evidence>
<dbReference type="GO" id="GO:0007165">
    <property type="term" value="P:signal transduction"/>
    <property type="evidence" value="ECO:0007669"/>
    <property type="project" value="UniProtKB-KW"/>
</dbReference>
<feature type="coiled-coil region" evidence="3">
    <location>
        <begin position="174"/>
        <end position="201"/>
    </location>
</feature>
<feature type="transmembrane region" description="Helical" evidence="4">
    <location>
        <begin position="42"/>
        <end position="60"/>
    </location>
</feature>
<dbReference type="SUPFAM" id="SSF58104">
    <property type="entry name" value="Methyl-accepting chemotaxis protein (MCP) signaling domain"/>
    <property type="match status" value="1"/>
</dbReference>
<dbReference type="EMBL" id="CP014672">
    <property type="protein sequence ID" value="ANW99690.1"/>
    <property type="molecule type" value="Genomic_DNA"/>
</dbReference>
<evidence type="ECO:0000313" key="7">
    <source>
        <dbReference type="Proteomes" id="UP000092971"/>
    </source>
</evidence>
<feature type="transmembrane region" description="Helical" evidence="4">
    <location>
        <begin position="109"/>
        <end position="127"/>
    </location>
</feature>
<feature type="transmembrane region" description="Helical" evidence="4">
    <location>
        <begin position="66"/>
        <end position="88"/>
    </location>
</feature>
<dbReference type="RefSeq" id="WP_015360119.1">
    <property type="nucleotide sequence ID" value="NZ_CP014672.1"/>
</dbReference>
<feature type="transmembrane region" description="Helical" evidence="4">
    <location>
        <begin position="15"/>
        <end position="35"/>
    </location>
</feature>
<organism evidence="6 7">
    <name type="scientific">Thermoclostridium stercorarium subsp. thermolacticum DSM 2910</name>
    <dbReference type="NCBI Taxonomy" id="1121336"/>
    <lineage>
        <taxon>Bacteria</taxon>
        <taxon>Bacillati</taxon>
        <taxon>Bacillota</taxon>
        <taxon>Clostridia</taxon>
        <taxon>Eubacteriales</taxon>
        <taxon>Oscillospiraceae</taxon>
        <taxon>Thermoclostridium</taxon>
    </lineage>
</organism>
<keyword evidence="3" id="KW-0175">Coiled coil</keyword>
<sequence length="493" mass="54680">MNENYNIKKVNKTSLSFILIVAVMVVLHEIFYAGFEKGTDTVIQGLIVMVVCIINYFLPINKYLKGLIFSLVLAVIAIFMCIFEPFSLSHHYIIMAASAMAAMYFNKNILIYFGIIMNILMTVAYILRPENFLGQGYGLSVFAKSIIIYDAAVAMLYFLAKWGRQLLNDSNMKTEKAGELLDNLKNTMENIEESTNILDSNINTFTDSIRDLSEGSKTITVSMQEMAKAIQQEASSIYQINGSMHETIKNVHESNDTFKTIAENSGLMIERVNAGYQIINELHKQMEIIAYAIGAAVDTVSDLKSNIEKINSFLESISQVSNQTNLLALNAAIEAAHAGEHGKGFAVVAEEIRKLAEESAALTKNIYQITAEIFIKSDEAFVKVNEGDTATMEGKKLVDSISSHFGEIKDTADKTNRAIEVGYQKNSLITSELEKVQQQLENIASISEENSAATQEVLATMENENNRILELNASIEEIQKLSNKLKSLLNSAG</sequence>
<dbReference type="Proteomes" id="UP000092971">
    <property type="component" value="Chromosome"/>
</dbReference>
<protein>
    <submittedName>
        <fullName evidence="6">Chemotaxis protein</fullName>
    </submittedName>
</protein>
<dbReference type="PROSITE" id="PS50111">
    <property type="entry name" value="CHEMOTAXIS_TRANSDUC_2"/>
    <property type="match status" value="1"/>
</dbReference>